<comment type="caution">
    <text evidence="2">The sequence shown here is derived from an EMBL/GenBank/DDBJ whole genome shotgun (WGS) entry which is preliminary data.</text>
</comment>
<proteinExistence type="predicted"/>
<dbReference type="InterPro" id="IPR002711">
    <property type="entry name" value="HNH"/>
</dbReference>
<feature type="domain" description="HNH nuclease" evidence="1">
    <location>
        <begin position="175"/>
        <end position="233"/>
    </location>
</feature>
<keyword evidence="3" id="KW-1185">Reference proteome</keyword>
<dbReference type="RefSeq" id="WP_284271648.1">
    <property type="nucleotide sequence ID" value="NZ_BSOW01000025.1"/>
</dbReference>
<dbReference type="SMART" id="SM00507">
    <property type="entry name" value="HNHc"/>
    <property type="match status" value="1"/>
</dbReference>
<dbReference type="Pfam" id="PF01844">
    <property type="entry name" value="HNH"/>
    <property type="match status" value="1"/>
</dbReference>
<accession>A0ABQ6B7J3</accession>
<dbReference type="EMBL" id="BSOW01000025">
    <property type="protein sequence ID" value="GLR89446.1"/>
    <property type="molecule type" value="Genomic_DNA"/>
</dbReference>
<dbReference type="Gene3D" id="1.10.30.50">
    <property type="match status" value="1"/>
</dbReference>
<evidence type="ECO:0000313" key="2">
    <source>
        <dbReference type="EMBL" id="GLR89446.1"/>
    </source>
</evidence>
<gene>
    <name evidence="2" type="ORF">GCM10007857_61590</name>
</gene>
<sequence>MTKLHDEARKLLPIVVAAARSHQFLTYQTAALKLGRTKNHARMVAQVCNVLDAAAALADVPLLALITVLEADNRINRNAWTAKDVEPWIREAIIKRSLQHTFTKADFDAIAKALEQLQGMSDPWAYLRTLMPAKQRRLQLAGVGTAAYSDAIDDLGTDSPAYVPYTGKRYARDPKIREAVKQRADGKCEYCGDIGFECDNGAPYLECHHILALAKDGADRMTNVIAICPGDHREAHFGKKRAEMEEEMIAKVKLAEKKRLGE</sequence>
<protein>
    <recommendedName>
        <fullName evidence="1">HNH nuclease domain-containing protein</fullName>
    </recommendedName>
</protein>
<organism evidence="2 3">
    <name type="scientific">Bradyrhizobium iriomotense</name>
    <dbReference type="NCBI Taxonomy" id="441950"/>
    <lineage>
        <taxon>Bacteria</taxon>
        <taxon>Pseudomonadati</taxon>
        <taxon>Pseudomonadota</taxon>
        <taxon>Alphaproteobacteria</taxon>
        <taxon>Hyphomicrobiales</taxon>
        <taxon>Nitrobacteraceae</taxon>
        <taxon>Bradyrhizobium</taxon>
    </lineage>
</organism>
<dbReference type="Proteomes" id="UP001156905">
    <property type="component" value="Unassembled WGS sequence"/>
</dbReference>
<dbReference type="CDD" id="cd00085">
    <property type="entry name" value="HNHc"/>
    <property type="match status" value="1"/>
</dbReference>
<dbReference type="InterPro" id="IPR003615">
    <property type="entry name" value="HNH_nuc"/>
</dbReference>
<reference evidence="3" key="1">
    <citation type="journal article" date="2019" name="Int. J. Syst. Evol. Microbiol.">
        <title>The Global Catalogue of Microorganisms (GCM) 10K type strain sequencing project: providing services to taxonomists for standard genome sequencing and annotation.</title>
        <authorList>
            <consortium name="The Broad Institute Genomics Platform"/>
            <consortium name="The Broad Institute Genome Sequencing Center for Infectious Disease"/>
            <person name="Wu L."/>
            <person name="Ma J."/>
        </authorList>
    </citation>
    <scope>NUCLEOTIDE SEQUENCE [LARGE SCALE GENOMIC DNA]</scope>
    <source>
        <strain evidence="3">NBRC 102520</strain>
    </source>
</reference>
<name>A0ABQ6B7J3_9BRAD</name>
<evidence type="ECO:0000313" key="3">
    <source>
        <dbReference type="Proteomes" id="UP001156905"/>
    </source>
</evidence>
<evidence type="ECO:0000259" key="1">
    <source>
        <dbReference type="SMART" id="SM00507"/>
    </source>
</evidence>